<dbReference type="AlphaFoldDB" id="A0A1A8BWV3"/>
<evidence type="ECO:0000313" key="1">
    <source>
        <dbReference type="EMBL" id="SBP71719.1"/>
    </source>
</evidence>
<feature type="non-terminal residue" evidence="1">
    <location>
        <position position="1"/>
    </location>
</feature>
<protein>
    <submittedName>
        <fullName evidence="1">Uncharacterized protein</fullName>
    </submittedName>
</protein>
<organism evidence="1">
    <name type="scientific">Nothobranchius kadleci</name>
    <name type="common">African annual killifish</name>
    <dbReference type="NCBI Taxonomy" id="1051664"/>
    <lineage>
        <taxon>Eukaryota</taxon>
        <taxon>Metazoa</taxon>
        <taxon>Chordata</taxon>
        <taxon>Craniata</taxon>
        <taxon>Vertebrata</taxon>
        <taxon>Euteleostomi</taxon>
        <taxon>Actinopterygii</taxon>
        <taxon>Neopterygii</taxon>
        <taxon>Teleostei</taxon>
        <taxon>Neoteleostei</taxon>
        <taxon>Acanthomorphata</taxon>
        <taxon>Ovalentaria</taxon>
        <taxon>Atherinomorphae</taxon>
        <taxon>Cyprinodontiformes</taxon>
        <taxon>Nothobranchiidae</taxon>
        <taxon>Nothobranchius</taxon>
    </lineage>
</organism>
<reference evidence="1" key="1">
    <citation type="submission" date="2016-05" db="EMBL/GenBank/DDBJ databases">
        <authorList>
            <person name="Lavstsen T."/>
            <person name="Jespersen J.S."/>
        </authorList>
    </citation>
    <scope>NUCLEOTIDE SEQUENCE</scope>
    <source>
        <tissue evidence="1">Brain</tissue>
    </source>
</reference>
<sequence length="109" mass="11905">ETNSVRLLLTYEVQSAYSAPFISLCIVYSNIGQRAHKSSPCAAKTAPFVCTILTDSILCPLTSSPRLSFSLLLSAQLRPLDKHQLIRAAQRILLCNSRALPLADGHHVT</sequence>
<name>A0A1A8BWV3_NOTKA</name>
<feature type="non-terminal residue" evidence="1">
    <location>
        <position position="109"/>
    </location>
</feature>
<dbReference type="EMBL" id="HADZ01007778">
    <property type="protein sequence ID" value="SBP71719.1"/>
    <property type="molecule type" value="Transcribed_RNA"/>
</dbReference>
<proteinExistence type="predicted"/>
<reference evidence="1" key="2">
    <citation type="submission" date="2016-06" db="EMBL/GenBank/DDBJ databases">
        <title>The genome of a short-lived fish provides insights into sex chromosome evolution and the genetic control of aging.</title>
        <authorList>
            <person name="Reichwald K."/>
            <person name="Felder M."/>
            <person name="Petzold A."/>
            <person name="Koch P."/>
            <person name="Groth M."/>
            <person name="Platzer M."/>
        </authorList>
    </citation>
    <scope>NUCLEOTIDE SEQUENCE</scope>
    <source>
        <tissue evidence="1">Brain</tissue>
    </source>
</reference>
<accession>A0A1A8BWV3</accession>
<gene>
    <name evidence="1" type="primary">Nfu_g_1_010300</name>
</gene>